<evidence type="ECO:0000256" key="1">
    <source>
        <dbReference type="PROSITE-ProRule" id="PRU00339"/>
    </source>
</evidence>
<evidence type="ECO:0000256" key="3">
    <source>
        <dbReference type="SAM" id="Phobius"/>
    </source>
</evidence>
<feature type="transmembrane region" description="Helical" evidence="3">
    <location>
        <begin position="24"/>
        <end position="43"/>
    </location>
</feature>
<dbReference type="AlphaFoldDB" id="A0A1H5G5G5"/>
<feature type="compositionally biased region" description="Basic and acidic residues" evidence="2">
    <location>
        <begin position="226"/>
        <end position="239"/>
    </location>
</feature>
<proteinExistence type="predicted"/>
<dbReference type="InterPro" id="IPR011990">
    <property type="entry name" value="TPR-like_helical_dom_sf"/>
</dbReference>
<keyword evidence="3" id="KW-1133">Transmembrane helix</keyword>
<dbReference type="Gene3D" id="1.25.40.10">
    <property type="entry name" value="Tetratricopeptide repeat domain"/>
    <property type="match status" value="1"/>
</dbReference>
<dbReference type="SUPFAM" id="SSF48452">
    <property type="entry name" value="TPR-like"/>
    <property type="match status" value="1"/>
</dbReference>
<keyword evidence="3" id="KW-0812">Transmembrane</keyword>
<dbReference type="RefSeq" id="WP_074710474.1">
    <property type="nucleotide sequence ID" value="NZ_FNTV01000001.1"/>
</dbReference>
<feature type="compositionally biased region" description="Polar residues" evidence="2">
    <location>
        <begin position="214"/>
        <end position="225"/>
    </location>
</feature>
<dbReference type="PROSITE" id="PS50005">
    <property type="entry name" value="TPR"/>
    <property type="match status" value="1"/>
</dbReference>
<evidence type="ECO:0000313" key="5">
    <source>
        <dbReference type="Proteomes" id="UP000182725"/>
    </source>
</evidence>
<keyword evidence="3" id="KW-0472">Membrane</keyword>
<accession>A0A1H5G5G5</accession>
<protein>
    <submittedName>
        <fullName evidence="4">Uncharacterized protein</fullName>
    </submittedName>
</protein>
<dbReference type="InterPro" id="IPR019734">
    <property type="entry name" value="TPR_rpt"/>
</dbReference>
<reference evidence="4 5" key="1">
    <citation type="submission" date="2016-10" db="EMBL/GenBank/DDBJ databases">
        <authorList>
            <person name="de Groot N.N."/>
        </authorList>
    </citation>
    <scope>NUCLEOTIDE SEQUENCE [LARGE SCALE GENOMIC DNA]</scope>
    <source>
        <strain evidence="4 5">DSM 22274</strain>
    </source>
</reference>
<evidence type="ECO:0000256" key="2">
    <source>
        <dbReference type="SAM" id="MobiDB-lite"/>
    </source>
</evidence>
<feature type="compositionally biased region" description="Basic and acidic residues" evidence="2">
    <location>
        <begin position="179"/>
        <end position="193"/>
    </location>
</feature>
<dbReference type="EMBL" id="FNTV01000001">
    <property type="protein sequence ID" value="SEE10930.1"/>
    <property type="molecule type" value="Genomic_DNA"/>
</dbReference>
<evidence type="ECO:0000313" key="4">
    <source>
        <dbReference type="EMBL" id="SEE10930.1"/>
    </source>
</evidence>
<dbReference type="Proteomes" id="UP000182725">
    <property type="component" value="Unassembled WGS sequence"/>
</dbReference>
<name>A0A1H5G5G5_9MICC</name>
<keyword evidence="1" id="KW-0802">TPR repeat</keyword>
<feature type="region of interest" description="Disordered" evidence="2">
    <location>
        <begin position="179"/>
        <end position="251"/>
    </location>
</feature>
<organism evidence="4 5">
    <name type="scientific">Arthrobacter alpinus</name>
    <dbReference type="NCBI Taxonomy" id="656366"/>
    <lineage>
        <taxon>Bacteria</taxon>
        <taxon>Bacillati</taxon>
        <taxon>Actinomycetota</taxon>
        <taxon>Actinomycetes</taxon>
        <taxon>Micrococcales</taxon>
        <taxon>Micrococcaceae</taxon>
        <taxon>Arthrobacter</taxon>
    </lineage>
</organism>
<feature type="compositionally biased region" description="Low complexity" evidence="2">
    <location>
        <begin position="199"/>
        <end position="213"/>
    </location>
</feature>
<sequence length="251" mass="26993">MSVKAAEAPTLEPQDRRLRRRRRLALTSAPVMLVALVVAVKLLTLPISAGQATTAYAAGQADGTVRAGQAMGVLNLVERYKAHFALGDGHVLRGDFDAARTEFARALDLVPQGESCKVRVNLILSLEKLGEAKEKAGDPASAADLFDQGEAIIAQAPRDCFTPNSENNQDGEGQALNDAKERLTQKQEGGKADDDQEPADSGSSSPAEEPPASQLEQLQKSGQQAQKERSKSEKLKEDYADSEPEQFAKPW</sequence>
<gene>
    <name evidence="4" type="ORF">SAMN04489740_0677</name>
</gene>
<feature type="repeat" description="TPR" evidence="1">
    <location>
        <begin position="80"/>
        <end position="113"/>
    </location>
</feature>